<dbReference type="InterPro" id="IPR023393">
    <property type="entry name" value="START-like_dom_sf"/>
</dbReference>
<dbReference type="AlphaFoldDB" id="A0A4Q5IX84"/>
<comment type="caution">
    <text evidence="1">The sequence shown here is derived from an EMBL/GenBank/DDBJ whole genome shotgun (WGS) entry which is preliminary data.</text>
</comment>
<accession>A0A4Q5IX84</accession>
<gene>
    <name evidence="1" type="ORF">ETU37_15975</name>
</gene>
<keyword evidence="2" id="KW-1185">Reference proteome</keyword>
<dbReference type="SUPFAM" id="SSF55961">
    <property type="entry name" value="Bet v1-like"/>
    <property type="match status" value="1"/>
</dbReference>
<protein>
    <submittedName>
        <fullName evidence="1">ATPase</fullName>
    </submittedName>
</protein>
<reference evidence="1 2" key="1">
    <citation type="submission" date="2019-01" db="EMBL/GenBank/DDBJ databases">
        <title>Nocardioides guangzhouensis sp. nov., an actinobacterium isolated from soil.</title>
        <authorList>
            <person name="Fu Y."/>
            <person name="Cai Y."/>
            <person name="Lin Z."/>
            <person name="Chen P."/>
        </authorList>
    </citation>
    <scope>NUCLEOTIDE SEQUENCE [LARGE SCALE GENOMIC DNA]</scope>
    <source>
        <strain evidence="1 2">NBRC 105384</strain>
    </source>
</reference>
<evidence type="ECO:0000313" key="1">
    <source>
        <dbReference type="EMBL" id="RYU10750.1"/>
    </source>
</evidence>
<dbReference type="Proteomes" id="UP000291189">
    <property type="component" value="Unassembled WGS sequence"/>
</dbReference>
<dbReference type="OrthoDB" id="2898773at2"/>
<name>A0A4Q5IX84_9ACTN</name>
<sequence length="146" mass="16031">MSLVDVRPSVRIARRPAEVAAYMFDPAHDLAWTGGITSSRPDQPGPLREGHTVVRTARFLGREFDYGYVVTAHEPDRLVELKVDKPFPMLVRYELAPADGGTATDVGIRATGDPGRFFGLFRPLMAAQVRRSIGADLARLKAVLEA</sequence>
<dbReference type="Pfam" id="PF10604">
    <property type="entry name" value="Polyketide_cyc2"/>
    <property type="match status" value="1"/>
</dbReference>
<organism evidence="1 2">
    <name type="scientific">Nocardioides iriomotensis</name>
    <dbReference type="NCBI Taxonomy" id="715784"/>
    <lineage>
        <taxon>Bacteria</taxon>
        <taxon>Bacillati</taxon>
        <taxon>Actinomycetota</taxon>
        <taxon>Actinomycetes</taxon>
        <taxon>Propionibacteriales</taxon>
        <taxon>Nocardioidaceae</taxon>
        <taxon>Nocardioides</taxon>
    </lineage>
</organism>
<dbReference type="EMBL" id="SDPU01000028">
    <property type="protein sequence ID" value="RYU10750.1"/>
    <property type="molecule type" value="Genomic_DNA"/>
</dbReference>
<dbReference type="Gene3D" id="3.30.530.20">
    <property type="match status" value="1"/>
</dbReference>
<dbReference type="RefSeq" id="WP_129988341.1">
    <property type="nucleotide sequence ID" value="NZ_SDPU01000028.1"/>
</dbReference>
<dbReference type="InterPro" id="IPR019587">
    <property type="entry name" value="Polyketide_cyclase/dehydratase"/>
</dbReference>
<evidence type="ECO:0000313" key="2">
    <source>
        <dbReference type="Proteomes" id="UP000291189"/>
    </source>
</evidence>
<proteinExistence type="predicted"/>